<organism evidence="3 4">
    <name type="scientific">Cuscuta australis</name>
    <dbReference type="NCBI Taxonomy" id="267555"/>
    <lineage>
        <taxon>Eukaryota</taxon>
        <taxon>Viridiplantae</taxon>
        <taxon>Streptophyta</taxon>
        <taxon>Embryophyta</taxon>
        <taxon>Tracheophyta</taxon>
        <taxon>Spermatophyta</taxon>
        <taxon>Magnoliopsida</taxon>
        <taxon>eudicotyledons</taxon>
        <taxon>Gunneridae</taxon>
        <taxon>Pentapetalae</taxon>
        <taxon>asterids</taxon>
        <taxon>lamiids</taxon>
        <taxon>Solanales</taxon>
        <taxon>Convolvulaceae</taxon>
        <taxon>Cuscuteae</taxon>
        <taxon>Cuscuta</taxon>
        <taxon>Cuscuta subgen. Grammica</taxon>
        <taxon>Cuscuta sect. Cleistogrammica</taxon>
    </lineage>
</organism>
<gene>
    <name evidence="3" type="ORF">DM860_013291</name>
</gene>
<keyword evidence="4" id="KW-1185">Reference proteome</keyword>
<name>A0A328DPD8_9ASTE</name>
<dbReference type="InterPro" id="IPR039123">
    <property type="entry name" value="PPTC7"/>
</dbReference>
<keyword evidence="1" id="KW-0460">Magnesium</keyword>
<evidence type="ECO:0000313" key="4">
    <source>
        <dbReference type="Proteomes" id="UP000249390"/>
    </source>
</evidence>
<feature type="domain" description="APO" evidence="2">
    <location>
        <begin position="510"/>
        <end position="614"/>
    </location>
</feature>
<dbReference type="Pfam" id="PF05634">
    <property type="entry name" value="APO_RNA-bind"/>
    <property type="match status" value="2"/>
</dbReference>
<dbReference type="Proteomes" id="UP000249390">
    <property type="component" value="Unassembled WGS sequence"/>
</dbReference>
<dbReference type="GO" id="GO:0046872">
    <property type="term" value="F:metal ion binding"/>
    <property type="evidence" value="ECO:0007669"/>
    <property type="project" value="UniProtKB-UniRule"/>
</dbReference>
<evidence type="ECO:0000259" key="2">
    <source>
        <dbReference type="Pfam" id="PF05634"/>
    </source>
</evidence>
<comment type="catalytic activity">
    <reaction evidence="1">
        <text>O-phospho-L-threonyl-[protein] + H2O = L-threonyl-[protein] + phosphate</text>
        <dbReference type="Rhea" id="RHEA:47004"/>
        <dbReference type="Rhea" id="RHEA-COMP:11060"/>
        <dbReference type="Rhea" id="RHEA-COMP:11605"/>
        <dbReference type="ChEBI" id="CHEBI:15377"/>
        <dbReference type="ChEBI" id="CHEBI:30013"/>
        <dbReference type="ChEBI" id="CHEBI:43474"/>
        <dbReference type="ChEBI" id="CHEBI:61977"/>
        <dbReference type="EC" id="3.1.3.16"/>
    </reaction>
</comment>
<evidence type="ECO:0000313" key="3">
    <source>
        <dbReference type="EMBL" id="RAL47326.1"/>
    </source>
</evidence>
<keyword evidence="1" id="KW-0904">Protein phosphatase</keyword>
<evidence type="ECO:0000256" key="1">
    <source>
        <dbReference type="RuleBase" id="RU366020"/>
    </source>
</evidence>
<comment type="caution">
    <text evidence="3">The sequence shown here is derived from an EMBL/GenBank/DDBJ whole genome shotgun (WGS) entry which is preliminary data.</text>
</comment>
<comment type="cofactor">
    <cofactor evidence="1">
        <name>Mn(2+)</name>
        <dbReference type="ChEBI" id="CHEBI:29035"/>
    </cofactor>
</comment>
<protein>
    <recommendedName>
        <fullName evidence="1">Protein phosphatase</fullName>
        <ecNumber evidence="1">3.1.3.16</ecNumber>
    </recommendedName>
</protein>
<sequence length="637" mass="71292">MADKVGFRSQSSFQFFQGRLLLGHSRFFHSLAAAIANLYIVNERRNHPIAGAFYCAVYIPSLSGPGFQVCGYHINHLISYHAHLSSGIVSSKTPMAAYGSRHYSLFDYSSSKSSSWYPQFGLSVNSSLFSKGYGGFENFRKDCMSLRKKDQFNFFIVHGYFAYVAANRRDDDCPLQGFGLNGFHRFSPACLSNGTAPDVSFDNLVFGDQFANSADSMEEDIWTGRSLKLRSGSFDQLHPDKEAIGGEDVHVIRGYEQAIWVTDGVGVLDELGIDVWQYARELMSNSVSALLEEPKGSSTDAPRVLEKVHMPKKAKHASTASAIALTNQALLSSDHPTSTCGKRNAARPRFYSSNSKVVNLRALKPLIMKKVQNWAKDYRFDDTAPVAQEVLNSRALLYRGVSTLLHHLPVWACEYCPEVYIGERGHLIRTCCGPRRHLAKIKPHKWIEACLNDILVPVEAVRNARGKIRIPAVVELCLQSGATQSDLQQSEHAESGNGFETTVSSSHEELELVAKETLNAYETLRNGVQKLMMVFPTKVCKHCSEVRVTRRHHQVDKHWHEGHLWEKAEVDDLVPPKIVWFRRPQDPPVLLDEGRCYYGHAPAVIDMCIKAGAVAPSKYFAMMKDNGIPTPPVQYVF</sequence>
<reference evidence="3 4" key="1">
    <citation type="submission" date="2018-06" db="EMBL/GenBank/DDBJ databases">
        <title>The Genome of Cuscuta australis (Dodder) Provides Insight into the Evolution of Plant Parasitism.</title>
        <authorList>
            <person name="Liu H."/>
        </authorList>
    </citation>
    <scope>NUCLEOTIDE SEQUENCE [LARGE SCALE GENOMIC DNA]</scope>
    <source>
        <strain evidence="4">cv. Yunnan</strain>
        <tissue evidence="3">Vines</tissue>
    </source>
</reference>
<dbReference type="GO" id="GO:0003723">
    <property type="term" value="F:RNA binding"/>
    <property type="evidence" value="ECO:0007669"/>
    <property type="project" value="InterPro"/>
</dbReference>
<feature type="domain" description="APO" evidence="2">
    <location>
        <begin position="381"/>
        <end position="482"/>
    </location>
</feature>
<keyword evidence="1" id="KW-0479">Metal-binding</keyword>
<dbReference type="PANTHER" id="PTHR12320:SF83">
    <property type="entry name" value="PROTEIN PHOSPHATASE 2C 55-RELATED"/>
    <property type="match status" value="1"/>
</dbReference>
<dbReference type="GO" id="GO:0004722">
    <property type="term" value="F:protein serine/threonine phosphatase activity"/>
    <property type="evidence" value="ECO:0007669"/>
    <property type="project" value="UniProtKB-EC"/>
</dbReference>
<accession>A0A328DPD8</accession>
<dbReference type="EC" id="3.1.3.16" evidence="1"/>
<dbReference type="EMBL" id="NQVE01000115">
    <property type="protein sequence ID" value="RAL47326.1"/>
    <property type="molecule type" value="Genomic_DNA"/>
</dbReference>
<dbReference type="InterPro" id="IPR023342">
    <property type="entry name" value="APO_dom"/>
</dbReference>
<dbReference type="PANTHER" id="PTHR12320">
    <property type="entry name" value="PROTEIN PHOSPHATASE 2C"/>
    <property type="match status" value="1"/>
</dbReference>
<comment type="catalytic activity">
    <reaction evidence="1">
        <text>O-phospho-L-seryl-[protein] + H2O = L-seryl-[protein] + phosphate</text>
        <dbReference type="Rhea" id="RHEA:20629"/>
        <dbReference type="Rhea" id="RHEA-COMP:9863"/>
        <dbReference type="Rhea" id="RHEA-COMP:11604"/>
        <dbReference type="ChEBI" id="CHEBI:15377"/>
        <dbReference type="ChEBI" id="CHEBI:29999"/>
        <dbReference type="ChEBI" id="CHEBI:43474"/>
        <dbReference type="ChEBI" id="CHEBI:83421"/>
        <dbReference type="EC" id="3.1.3.16"/>
    </reaction>
</comment>
<proteinExistence type="inferred from homology"/>
<keyword evidence="1" id="KW-0378">Hydrolase</keyword>
<keyword evidence="1" id="KW-0464">Manganese</keyword>
<dbReference type="AlphaFoldDB" id="A0A328DPD8"/>
<comment type="cofactor">
    <cofactor evidence="1">
        <name>Mg(2+)</name>
        <dbReference type="ChEBI" id="CHEBI:18420"/>
    </cofactor>
</comment>
<comment type="similarity">
    <text evidence="1">Belongs to the PP2C family.</text>
</comment>